<reference evidence="1 2" key="1">
    <citation type="submission" date="2020-11" db="EMBL/GenBank/DDBJ databases">
        <title>Pseudomonas fulva producing VIM-24.</title>
        <authorList>
            <person name="Liu S."/>
        </authorList>
    </citation>
    <scope>NUCLEOTIDE SEQUENCE [LARGE SCALE GENOMIC DNA]</scope>
    <source>
        <strain evidence="1 2">ZDHY414</strain>
    </source>
</reference>
<proteinExistence type="predicted"/>
<dbReference type="Pfam" id="PF14518">
    <property type="entry name" value="Haem_oxygenas_2"/>
    <property type="match status" value="1"/>
</dbReference>
<sequence length="448" mass="50675">MTVMTRQTAAMVQAPSVAPSLKDRYHALLEGHDTSSRAWLDAQLEQAQDMPDDLPDDPAQLDAWSLQHAAGVAEGYKAYLDQRKQGGPRRFFANRAQALWFLQQVEPTKVVDGAWLFSALREWQDPRYHGLIRTYLEELGSGDPRCNHVLIYQRLMSRLGCLERPDLEDGRYLQASLQLALGEYGQDYLPEVIGYNLGYEQPPLHLLITTYELAELGIDGFYFQLHVTIDNAASGHAHLSLQALRQLCPADDVAGFYERVRRGYRLNDLGISTPALIARFDLEAELLQALEHKRNFGQFMHSDHCRLQKRTINQWLAEPGAMPAFLEAMQAQGWIRRGEAPEQSRWWKLIEGPTAPMYGVFTAYEKQLWHDWIAAGSQSRIRRVLPGTWEAALQLQDQTSSNRRPCTADYDMDTLIGAMSGNKHATPEGLVATRAYIQATGLLQEGSH</sequence>
<protein>
    <submittedName>
        <fullName evidence="1">Iron-containing redox enzyme family protein</fullName>
    </submittedName>
</protein>
<accession>A0A2V4IZW5</accession>
<dbReference type="RefSeq" id="WP_110606511.1">
    <property type="nucleotide sequence ID" value="NZ_BQHM01000008.1"/>
</dbReference>
<dbReference type="Proteomes" id="UP000594430">
    <property type="component" value="Chromosome"/>
</dbReference>
<dbReference type="AlphaFoldDB" id="A0A2V4IZW5"/>
<dbReference type="SMART" id="SM01236">
    <property type="entry name" value="Haem_oxygenase_2"/>
    <property type="match status" value="1"/>
</dbReference>
<dbReference type="Gene3D" id="1.20.910.10">
    <property type="entry name" value="Heme oxygenase-like"/>
    <property type="match status" value="1"/>
</dbReference>
<name>A0A2V4IZW5_9PSED</name>
<organism evidence="1 2">
    <name type="scientific">Pseudomonas fulva</name>
    <dbReference type="NCBI Taxonomy" id="47880"/>
    <lineage>
        <taxon>Bacteria</taxon>
        <taxon>Pseudomonadati</taxon>
        <taxon>Pseudomonadota</taxon>
        <taxon>Gammaproteobacteria</taxon>
        <taxon>Pseudomonadales</taxon>
        <taxon>Pseudomonadaceae</taxon>
        <taxon>Pseudomonas</taxon>
    </lineage>
</organism>
<dbReference type="InterPro" id="IPR016084">
    <property type="entry name" value="Haem_Oase-like_multi-hlx"/>
</dbReference>
<dbReference type="EMBL" id="CP064946">
    <property type="protein sequence ID" value="QPH51174.1"/>
    <property type="molecule type" value="Genomic_DNA"/>
</dbReference>
<evidence type="ECO:0000313" key="1">
    <source>
        <dbReference type="EMBL" id="QPH51174.1"/>
    </source>
</evidence>
<gene>
    <name evidence="1" type="ORF">IZU98_11020</name>
</gene>
<evidence type="ECO:0000313" key="2">
    <source>
        <dbReference type="Proteomes" id="UP000594430"/>
    </source>
</evidence>